<comment type="caution">
    <text evidence="2">The sequence shown here is derived from an EMBL/GenBank/DDBJ whole genome shotgun (WGS) entry which is preliminary data.</text>
</comment>
<evidence type="ECO:0000313" key="3">
    <source>
        <dbReference type="Proteomes" id="UP000735302"/>
    </source>
</evidence>
<organism evidence="2 3">
    <name type="scientific">Plakobranchus ocellatus</name>
    <dbReference type="NCBI Taxonomy" id="259542"/>
    <lineage>
        <taxon>Eukaryota</taxon>
        <taxon>Metazoa</taxon>
        <taxon>Spiralia</taxon>
        <taxon>Lophotrochozoa</taxon>
        <taxon>Mollusca</taxon>
        <taxon>Gastropoda</taxon>
        <taxon>Heterobranchia</taxon>
        <taxon>Euthyneura</taxon>
        <taxon>Panpulmonata</taxon>
        <taxon>Sacoglossa</taxon>
        <taxon>Placobranchoidea</taxon>
        <taxon>Plakobranchidae</taxon>
        <taxon>Plakobranchus</taxon>
    </lineage>
</organism>
<reference evidence="2 3" key="1">
    <citation type="journal article" date="2021" name="Elife">
        <title>Chloroplast acquisition without the gene transfer in kleptoplastic sea slugs, Plakobranchus ocellatus.</title>
        <authorList>
            <person name="Maeda T."/>
            <person name="Takahashi S."/>
            <person name="Yoshida T."/>
            <person name="Shimamura S."/>
            <person name="Takaki Y."/>
            <person name="Nagai Y."/>
            <person name="Toyoda A."/>
            <person name="Suzuki Y."/>
            <person name="Arimoto A."/>
            <person name="Ishii H."/>
            <person name="Satoh N."/>
            <person name="Nishiyama T."/>
            <person name="Hasebe M."/>
            <person name="Maruyama T."/>
            <person name="Minagawa J."/>
            <person name="Obokata J."/>
            <person name="Shigenobu S."/>
        </authorList>
    </citation>
    <scope>NUCLEOTIDE SEQUENCE [LARGE SCALE GENOMIC DNA]</scope>
</reference>
<evidence type="ECO:0000256" key="1">
    <source>
        <dbReference type="SAM" id="MobiDB-lite"/>
    </source>
</evidence>
<keyword evidence="3" id="KW-1185">Reference proteome</keyword>
<proteinExistence type="predicted"/>
<gene>
    <name evidence="2" type="ORF">PoB_000424900</name>
</gene>
<sequence>MPCLWADMIFFSTAIQEKSSRAILTLRQTPSIPNRTKNKELDPQFPYSFTCCLNYVQPLPARTKPSVGLPISLIHSLYNDDDGDDDCFLYIASPQQGDLRLSGPPSGQGAVAGSNPRQKDPGRTR</sequence>
<evidence type="ECO:0000313" key="2">
    <source>
        <dbReference type="EMBL" id="GFN77743.1"/>
    </source>
</evidence>
<protein>
    <submittedName>
        <fullName evidence="2">Uncharacterized protein</fullName>
    </submittedName>
</protein>
<feature type="region of interest" description="Disordered" evidence="1">
    <location>
        <begin position="97"/>
        <end position="125"/>
    </location>
</feature>
<dbReference type="Proteomes" id="UP000735302">
    <property type="component" value="Unassembled WGS sequence"/>
</dbReference>
<dbReference type="EMBL" id="BLXT01000501">
    <property type="protein sequence ID" value="GFN77743.1"/>
    <property type="molecule type" value="Genomic_DNA"/>
</dbReference>
<dbReference type="AlphaFoldDB" id="A0AAV3Y443"/>
<name>A0AAV3Y443_9GAST</name>
<accession>A0AAV3Y443</accession>